<dbReference type="SUPFAM" id="SSF117916">
    <property type="entry name" value="Fe-S cluster assembly (FSCA) domain-like"/>
    <property type="match status" value="1"/>
</dbReference>
<comment type="caution">
    <text evidence="3">The sequence shown here is derived from an EMBL/GenBank/DDBJ whole genome shotgun (WGS) entry which is preliminary data.</text>
</comment>
<dbReference type="InterPro" id="IPR052339">
    <property type="entry name" value="Fe-S_Maturation_MIP18"/>
</dbReference>
<dbReference type="RefSeq" id="WP_053223667.1">
    <property type="nucleotide sequence ID" value="NZ_JSVA01000010.1"/>
</dbReference>
<dbReference type="InterPro" id="IPR011883">
    <property type="entry name" value="PaaD-like"/>
</dbReference>
<evidence type="ECO:0000259" key="2">
    <source>
        <dbReference type="Pfam" id="PF23451"/>
    </source>
</evidence>
<dbReference type="PANTHER" id="PTHR42831:SF3">
    <property type="entry name" value="1,2-PHENYLACETYL-COA EPOXIDASE, SUBUNIT D-RELATED"/>
    <property type="match status" value="1"/>
</dbReference>
<dbReference type="Pfam" id="PF01883">
    <property type="entry name" value="FeS_assembly_P"/>
    <property type="match status" value="1"/>
</dbReference>
<dbReference type="AlphaFoldDB" id="A0A0L8AK12"/>
<dbReference type="EMBL" id="JSVA01000010">
    <property type="protein sequence ID" value="KOF02724.1"/>
    <property type="molecule type" value="Genomic_DNA"/>
</dbReference>
<evidence type="ECO:0000259" key="1">
    <source>
        <dbReference type="Pfam" id="PF01883"/>
    </source>
</evidence>
<dbReference type="OrthoDB" id="3684942at2"/>
<keyword evidence="4" id="KW-1185">Reference proteome</keyword>
<dbReference type="NCBIfam" id="TIGR02159">
    <property type="entry name" value="PA_CoA_Oxy4"/>
    <property type="match status" value="1"/>
</dbReference>
<reference evidence="4" key="1">
    <citation type="submission" date="2014-11" db="EMBL/GenBank/DDBJ databases">
        <title>Genome sequencing of Roseivirga sp. D-25.</title>
        <authorList>
            <person name="Selvaratnam C."/>
            <person name="Thevarajoo S."/>
            <person name="Goh K.M."/>
            <person name="Eee R."/>
            <person name="Chan K.-G."/>
            <person name="Chong C.S."/>
        </authorList>
    </citation>
    <scope>NUCLEOTIDE SEQUENCE [LARGE SCALE GENOMIC DNA]</scope>
    <source>
        <strain evidence="4">D-25</strain>
    </source>
</reference>
<dbReference type="InterPro" id="IPR056572">
    <property type="entry name" value="Zn_ribbon_PaaD"/>
</dbReference>
<dbReference type="Proteomes" id="UP000036908">
    <property type="component" value="Unassembled WGS sequence"/>
</dbReference>
<organism evidence="3 4">
    <name type="scientific">Roseivirga seohaensis subsp. aquiponti</name>
    <dbReference type="NCBI Taxonomy" id="1566026"/>
    <lineage>
        <taxon>Bacteria</taxon>
        <taxon>Pseudomonadati</taxon>
        <taxon>Bacteroidota</taxon>
        <taxon>Cytophagia</taxon>
        <taxon>Cytophagales</taxon>
        <taxon>Roseivirgaceae</taxon>
        <taxon>Roseivirga</taxon>
    </lineage>
</organism>
<dbReference type="InterPro" id="IPR002744">
    <property type="entry name" value="MIP18-like"/>
</dbReference>
<feature type="domain" description="MIP18 family-like" evidence="1">
    <location>
        <begin position="10"/>
        <end position="72"/>
    </location>
</feature>
<sequence length="165" mass="18636">MSNTKDISVEEIRTWLDEVMDPEIPVLSLNDLGVITGIEIEDSGKVKVNMTPTFSGCPAMDYMKRDVEETLQKNGIDDFDVHLSFETQWNSNMISEKGRAALKKFGLAPPPKHNLIVDIDLLEHSKCPYCDSTNTEMKTPFGPALCRSLHFCHNCNQAFEQFKPI</sequence>
<evidence type="ECO:0000313" key="3">
    <source>
        <dbReference type="EMBL" id="KOF02724.1"/>
    </source>
</evidence>
<feature type="domain" description="PaaD zinc beta ribbon" evidence="2">
    <location>
        <begin position="124"/>
        <end position="163"/>
    </location>
</feature>
<accession>A0A0L8AK12</accession>
<dbReference type="Pfam" id="PF23451">
    <property type="entry name" value="Zn_ribbon_PaaD"/>
    <property type="match status" value="1"/>
</dbReference>
<evidence type="ECO:0000313" key="4">
    <source>
        <dbReference type="Proteomes" id="UP000036908"/>
    </source>
</evidence>
<dbReference type="InterPro" id="IPR034904">
    <property type="entry name" value="FSCA_dom_sf"/>
</dbReference>
<name>A0A0L8AK12_9BACT</name>
<dbReference type="PATRIC" id="fig|1566026.4.peg.372"/>
<gene>
    <name evidence="3" type="ORF">OB69_10440</name>
</gene>
<proteinExistence type="predicted"/>
<dbReference type="PANTHER" id="PTHR42831">
    <property type="entry name" value="FE-S PROTEIN MATURATION AUXILIARY FACTOR YITW"/>
    <property type="match status" value="1"/>
</dbReference>
<protein>
    <submittedName>
        <fullName evidence="3">Phenylacetate-CoA oxygenase</fullName>
    </submittedName>
</protein>
<dbReference type="Gene3D" id="3.30.300.130">
    <property type="entry name" value="Fe-S cluster assembly (FSCA)"/>
    <property type="match status" value="1"/>
</dbReference>